<dbReference type="KEGG" id="anf:AQPE_3603"/>
<proteinExistence type="predicted"/>
<evidence type="ECO:0000313" key="1">
    <source>
        <dbReference type="EMBL" id="BBE19418.1"/>
    </source>
</evidence>
<accession>A0A5K7SCX4</accession>
<reference evidence="1" key="1">
    <citation type="journal article" date="2020" name="Int. J. Syst. Evol. Microbiol.">
        <title>Aquipluma nitroreducens gen. nov. sp. nov., a novel facultatively anaerobic bacterium isolated from a freshwater lake.</title>
        <authorList>
            <person name="Watanabe M."/>
            <person name="Kojima H."/>
            <person name="Fukui M."/>
        </authorList>
    </citation>
    <scope>NUCLEOTIDE SEQUENCE</scope>
    <source>
        <strain evidence="1">MeG22</strain>
    </source>
</reference>
<dbReference type="Proteomes" id="UP001193389">
    <property type="component" value="Chromosome"/>
</dbReference>
<organism evidence="1 2">
    <name type="scientific">Aquipluma nitroreducens</name>
    <dbReference type="NCBI Taxonomy" id="2010828"/>
    <lineage>
        <taxon>Bacteria</taxon>
        <taxon>Pseudomonadati</taxon>
        <taxon>Bacteroidota</taxon>
        <taxon>Bacteroidia</taxon>
        <taxon>Marinilabiliales</taxon>
        <taxon>Prolixibacteraceae</taxon>
        <taxon>Aquipluma</taxon>
    </lineage>
</organism>
<sequence>MCCYLKTILYHAMQSRGSRGVGILKQVQDDRINDFLNNLNKIL</sequence>
<keyword evidence="2" id="KW-1185">Reference proteome</keyword>
<dbReference type="AlphaFoldDB" id="A0A5K7SCX4"/>
<gene>
    <name evidence="1" type="ORF">AQPE_3603</name>
</gene>
<name>A0A5K7SCX4_9BACT</name>
<protein>
    <submittedName>
        <fullName evidence="1">Uncharacterized protein</fullName>
    </submittedName>
</protein>
<dbReference type="EMBL" id="AP018694">
    <property type="protein sequence ID" value="BBE19418.1"/>
    <property type="molecule type" value="Genomic_DNA"/>
</dbReference>
<evidence type="ECO:0000313" key="2">
    <source>
        <dbReference type="Proteomes" id="UP001193389"/>
    </source>
</evidence>